<organism evidence="1 2">
    <name type="scientific">Limosa lapponica baueri</name>
    <dbReference type="NCBI Taxonomy" id="1758121"/>
    <lineage>
        <taxon>Eukaryota</taxon>
        <taxon>Metazoa</taxon>
        <taxon>Chordata</taxon>
        <taxon>Craniata</taxon>
        <taxon>Vertebrata</taxon>
        <taxon>Euteleostomi</taxon>
        <taxon>Archelosauria</taxon>
        <taxon>Archosauria</taxon>
        <taxon>Dinosauria</taxon>
        <taxon>Saurischia</taxon>
        <taxon>Theropoda</taxon>
        <taxon>Coelurosauria</taxon>
        <taxon>Aves</taxon>
        <taxon>Neognathae</taxon>
        <taxon>Neoaves</taxon>
        <taxon>Charadriiformes</taxon>
        <taxon>Scolopacidae</taxon>
        <taxon>Limosa</taxon>
    </lineage>
</organism>
<sequence length="162" mass="18522">MSSDRSNYPYLLSRRAQVAKKANSILAWISIRNSMVSRTWEVIIPLYWSLVRPHFWAPHHKKDIEVLERVQRKATKLVRGLENKSYEERLRELGVFSLEKRRPRGDLLALYSSLKGGCSQGGSVSSPKSQVIGQDKMASSCTRGGSDWILGKIFYTERVIKP</sequence>
<evidence type="ECO:0000313" key="2">
    <source>
        <dbReference type="Proteomes" id="UP000233556"/>
    </source>
</evidence>
<keyword evidence="2" id="KW-1185">Reference proteome</keyword>
<dbReference type="Proteomes" id="UP000233556">
    <property type="component" value="Unassembled WGS sequence"/>
</dbReference>
<accession>A0A2I0T4T9</accession>
<proteinExistence type="predicted"/>
<reference evidence="2" key="2">
    <citation type="submission" date="2017-12" db="EMBL/GenBank/DDBJ databases">
        <title>Genome sequence of the Bar-tailed Godwit (Limosa lapponica baueri).</title>
        <authorList>
            <person name="Lima N.C.B."/>
            <person name="Parody-Merino A.M."/>
            <person name="Battley P.F."/>
            <person name="Fidler A.E."/>
            <person name="Prosdocimi F."/>
        </authorList>
    </citation>
    <scope>NUCLEOTIDE SEQUENCE [LARGE SCALE GENOMIC DNA]</scope>
</reference>
<dbReference type="OrthoDB" id="276744at2759"/>
<name>A0A2I0T4T9_LIMLA</name>
<dbReference type="AlphaFoldDB" id="A0A2I0T4T9"/>
<reference evidence="2" key="1">
    <citation type="submission" date="2017-11" db="EMBL/GenBank/DDBJ databases">
        <authorList>
            <person name="Lima N.C."/>
            <person name="Parody-Merino A.M."/>
            <person name="Battley P.F."/>
            <person name="Fidler A.E."/>
            <person name="Prosdocimi F."/>
        </authorList>
    </citation>
    <scope>NUCLEOTIDE SEQUENCE [LARGE SCALE GENOMIC DNA]</scope>
</reference>
<protein>
    <submittedName>
        <fullName evidence="1">Uncharacterized protein</fullName>
    </submittedName>
</protein>
<dbReference type="EMBL" id="KZ519131">
    <property type="protein sequence ID" value="PKU28812.1"/>
    <property type="molecule type" value="Genomic_DNA"/>
</dbReference>
<gene>
    <name evidence="1" type="ORF">llap_20884</name>
</gene>
<evidence type="ECO:0000313" key="1">
    <source>
        <dbReference type="EMBL" id="PKU28812.1"/>
    </source>
</evidence>